<evidence type="ECO:0000313" key="2">
    <source>
        <dbReference type="Proteomes" id="UP000276133"/>
    </source>
</evidence>
<proteinExistence type="predicted"/>
<comment type="caution">
    <text evidence="1">The sequence shown here is derived from an EMBL/GenBank/DDBJ whole genome shotgun (WGS) entry which is preliminary data.</text>
</comment>
<organism evidence="1 2">
    <name type="scientific">Brachionus plicatilis</name>
    <name type="common">Marine rotifer</name>
    <name type="synonym">Brachionus muelleri</name>
    <dbReference type="NCBI Taxonomy" id="10195"/>
    <lineage>
        <taxon>Eukaryota</taxon>
        <taxon>Metazoa</taxon>
        <taxon>Spiralia</taxon>
        <taxon>Gnathifera</taxon>
        <taxon>Rotifera</taxon>
        <taxon>Eurotatoria</taxon>
        <taxon>Monogononta</taxon>
        <taxon>Pseudotrocha</taxon>
        <taxon>Ploima</taxon>
        <taxon>Brachionidae</taxon>
        <taxon>Brachionus</taxon>
    </lineage>
</organism>
<keyword evidence="2" id="KW-1185">Reference proteome</keyword>
<dbReference type="Proteomes" id="UP000276133">
    <property type="component" value="Unassembled WGS sequence"/>
</dbReference>
<accession>A0A3M7R0G0</accession>
<dbReference type="AlphaFoldDB" id="A0A3M7R0G0"/>
<reference evidence="1 2" key="1">
    <citation type="journal article" date="2018" name="Sci. Rep.">
        <title>Genomic signatures of local adaptation to the degree of environmental predictability in rotifers.</title>
        <authorList>
            <person name="Franch-Gras L."/>
            <person name="Hahn C."/>
            <person name="Garcia-Roger E.M."/>
            <person name="Carmona M.J."/>
            <person name="Serra M."/>
            <person name="Gomez A."/>
        </authorList>
    </citation>
    <scope>NUCLEOTIDE SEQUENCE [LARGE SCALE GENOMIC DNA]</scope>
    <source>
        <strain evidence="1">HYR1</strain>
    </source>
</reference>
<name>A0A3M7R0G0_BRAPC</name>
<protein>
    <submittedName>
        <fullName evidence="1">Uncharacterized protein</fullName>
    </submittedName>
</protein>
<dbReference type="EMBL" id="REGN01004553">
    <property type="protein sequence ID" value="RNA17033.1"/>
    <property type="molecule type" value="Genomic_DNA"/>
</dbReference>
<sequence length="60" mass="7040">MSKVAGHFLCLKFLSYEQSSFSHIEKILFKMIYIRSPSPGFKILNTEEELGFFDHEICDH</sequence>
<evidence type="ECO:0000313" key="1">
    <source>
        <dbReference type="EMBL" id="RNA17033.1"/>
    </source>
</evidence>
<gene>
    <name evidence="1" type="ORF">BpHYR1_005400</name>
</gene>